<dbReference type="FunFam" id="3.20.20.70:FF:000059">
    <property type="entry name" value="N-ethylmaleimide reductase, FMN-linked"/>
    <property type="match status" value="1"/>
</dbReference>
<dbReference type="InterPro" id="IPR001155">
    <property type="entry name" value="OxRdtase_FMN_N"/>
</dbReference>
<dbReference type="EMBL" id="WHNW01000019">
    <property type="protein sequence ID" value="MPV87015.1"/>
    <property type="molecule type" value="Genomic_DNA"/>
</dbReference>
<dbReference type="InParanoid" id="A0A6N7EZS0"/>
<protein>
    <submittedName>
        <fullName evidence="5">Alkene reductase</fullName>
    </submittedName>
</protein>
<dbReference type="FunCoup" id="A0A6N7EZS0">
    <property type="interactions" value="281"/>
</dbReference>
<keyword evidence="6" id="KW-1185">Reference proteome</keyword>
<keyword evidence="3" id="KW-0560">Oxidoreductase</keyword>
<reference evidence="5 6" key="1">
    <citation type="submission" date="2019-10" db="EMBL/GenBank/DDBJ databases">
        <title>Cardiobacteriales fam. a chemoheterotrophic member of the order Cardiobacteriales, and proposal of Cardiobacteriales fam. nov.</title>
        <authorList>
            <person name="Wang C."/>
        </authorList>
    </citation>
    <scope>NUCLEOTIDE SEQUENCE [LARGE SCALE GENOMIC DNA]</scope>
    <source>
        <strain evidence="5 6">ML27</strain>
    </source>
</reference>
<sequence length="370" mass="41472">MKKTLFTPYNMNGISLENRFLMAPMTRSRASQPNDIPNKLMAEYYGQRASAGLIITEASQISLQGKGYAKTPGIYTQDQIDGWKLVTNEVHKKRSKIFLQLWHVGRVSSSQVNGLQPMGPSAKTAKETTVYIFDGAPKGDATFVPVEEPKAMTKEDIKHVIQEFKMAAKNAVEAGFDGVEIHGANGYLIDQFLRSNSNIRTDEYGGSQENRIRLLTEITQAVANEIGIEKTGVRLSPFISFKDMNDPEILETIMLASKKLEEIGVTYIHLCEADWDDAPEIPKTFRTELRNTFSKTIIATGNKTPTEANELLEKNLVDLVGFGRKFLTNPDYPKRVELNTEMNEITDNHTLFGGGTERGYTDYPFLDKNI</sequence>
<accession>A0A6N7EZS0</accession>
<evidence type="ECO:0000256" key="1">
    <source>
        <dbReference type="ARBA" id="ARBA00001917"/>
    </source>
</evidence>
<dbReference type="Gene3D" id="3.20.20.70">
    <property type="entry name" value="Aldolase class I"/>
    <property type="match status" value="1"/>
</dbReference>
<feature type="domain" description="NADH:flavin oxidoreductase/NADH oxidase N-terminal" evidence="4">
    <location>
        <begin position="5"/>
        <end position="341"/>
    </location>
</feature>
<dbReference type="AlphaFoldDB" id="A0A6N7EZS0"/>
<comment type="caution">
    <text evidence="5">The sequence shown here is derived from an EMBL/GenBank/DDBJ whole genome shotgun (WGS) entry which is preliminary data.</text>
</comment>
<evidence type="ECO:0000313" key="5">
    <source>
        <dbReference type="EMBL" id="MPV87015.1"/>
    </source>
</evidence>
<dbReference type="GO" id="GO:0016628">
    <property type="term" value="F:oxidoreductase activity, acting on the CH-CH group of donors, NAD or NADP as acceptor"/>
    <property type="evidence" value="ECO:0007669"/>
    <property type="project" value="UniProtKB-ARBA"/>
</dbReference>
<proteinExistence type="inferred from homology"/>
<organism evidence="5 6">
    <name type="scientific">Ostreibacterium oceani</name>
    <dbReference type="NCBI Taxonomy" id="2654998"/>
    <lineage>
        <taxon>Bacteria</taxon>
        <taxon>Pseudomonadati</taxon>
        <taxon>Pseudomonadota</taxon>
        <taxon>Gammaproteobacteria</taxon>
        <taxon>Cardiobacteriales</taxon>
        <taxon>Ostreibacteriaceae</taxon>
        <taxon>Ostreibacterium</taxon>
    </lineage>
</organism>
<comment type="similarity">
    <text evidence="2">Belongs to the NADH:flavin oxidoreductase/NADH oxidase family.</text>
</comment>
<evidence type="ECO:0000259" key="4">
    <source>
        <dbReference type="Pfam" id="PF00724"/>
    </source>
</evidence>
<dbReference type="CDD" id="cd02933">
    <property type="entry name" value="OYE_like_FMN"/>
    <property type="match status" value="1"/>
</dbReference>
<dbReference type="GO" id="GO:0005829">
    <property type="term" value="C:cytosol"/>
    <property type="evidence" value="ECO:0007669"/>
    <property type="project" value="TreeGrafter"/>
</dbReference>
<evidence type="ECO:0000256" key="2">
    <source>
        <dbReference type="ARBA" id="ARBA00005979"/>
    </source>
</evidence>
<dbReference type="Pfam" id="PF00724">
    <property type="entry name" value="Oxidored_FMN"/>
    <property type="match status" value="1"/>
</dbReference>
<gene>
    <name evidence="5" type="ORF">GCU85_09790</name>
</gene>
<dbReference type="Proteomes" id="UP000471298">
    <property type="component" value="Unassembled WGS sequence"/>
</dbReference>
<comment type="cofactor">
    <cofactor evidence="1">
        <name>FMN</name>
        <dbReference type="ChEBI" id="CHEBI:58210"/>
    </cofactor>
</comment>
<evidence type="ECO:0000256" key="3">
    <source>
        <dbReference type="ARBA" id="ARBA00023002"/>
    </source>
</evidence>
<evidence type="ECO:0000313" key="6">
    <source>
        <dbReference type="Proteomes" id="UP000471298"/>
    </source>
</evidence>
<dbReference type="PANTHER" id="PTHR22893:SF135">
    <property type="entry name" value="NAD(P)H:FLAVIN OXIDOREDUCTASE SYE2"/>
    <property type="match status" value="1"/>
</dbReference>
<name>A0A6N7EZS0_9GAMM</name>
<dbReference type="GO" id="GO:0010181">
    <property type="term" value="F:FMN binding"/>
    <property type="evidence" value="ECO:0007669"/>
    <property type="project" value="InterPro"/>
</dbReference>
<dbReference type="InterPro" id="IPR013785">
    <property type="entry name" value="Aldolase_TIM"/>
</dbReference>
<dbReference type="PANTHER" id="PTHR22893">
    <property type="entry name" value="NADH OXIDOREDUCTASE-RELATED"/>
    <property type="match status" value="1"/>
</dbReference>
<dbReference type="SUPFAM" id="SSF51395">
    <property type="entry name" value="FMN-linked oxidoreductases"/>
    <property type="match status" value="1"/>
</dbReference>
<dbReference type="RefSeq" id="WP_152811003.1">
    <property type="nucleotide sequence ID" value="NZ_WHNW01000019.1"/>
</dbReference>
<dbReference type="InterPro" id="IPR045247">
    <property type="entry name" value="Oye-like"/>
</dbReference>